<dbReference type="OrthoDB" id="165980at2"/>
<dbReference type="GO" id="GO:0005829">
    <property type="term" value="C:cytosol"/>
    <property type="evidence" value="ECO:0007669"/>
    <property type="project" value="TreeGrafter"/>
</dbReference>
<dbReference type="CDD" id="cd17574">
    <property type="entry name" value="REC_OmpR"/>
    <property type="match status" value="1"/>
</dbReference>
<name>N6ZUA7_9RHOO</name>
<dbReference type="Proteomes" id="UP000013047">
    <property type="component" value="Unassembled WGS sequence"/>
</dbReference>
<dbReference type="InterPro" id="IPR001867">
    <property type="entry name" value="OmpR/PhoB-type_DNA-bd"/>
</dbReference>
<keyword evidence="6 9" id="KW-0238">DNA-binding</keyword>
<dbReference type="RefSeq" id="WP_004358800.1">
    <property type="nucleotide sequence ID" value="NZ_AMXF01000028.1"/>
</dbReference>
<feature type="domain" description="OmpR/PhoB-type" evidence="11">
    <location>
        <begin position="141"/>
        <end position="241"/>
    </location>
</feature>
<evidence type="ECO:0000256" key="7">
    <source>
        <dbReference type="ARBA" id="ARBA00023163"/>
    </source>
</evidence>
<dbReference type="PANTHER" id="PTHR48111">
    <property type="entry name" value="REGULATOR OF RPOS"/>
    <property type="match status" value="1"/>
</dbReference>
<dbReference type="EMBL" id="AMXF01000028">
    <property type="protein sequence ID" value="ENO97883.1"/>
    <property type="molecule type" value="Genomic_DNA"/>
</dbReference>
<dbReference type="InterPro" id="IPR039420">
    <property type="entry name" value="WalR-like"/>
</dbReference>
<dbReference type="InterPro" id="IPR016032">
    <property type="entry name" value="Sig_transdc_resp-reg_C-effctor"/>
</dbReference>
<accession>N6ZUA7</accession>
<keyword evidence="13" id="KW-1185">Reference proteome</keyword>
<organism evidence="12 13">
    <name type="scientific">Thauera phenylacetica B4P</name>
    <dbReference type="NCBI Taxonomy" id="1234382"/>
    <lineage>
        <taxon>Bacteria</taxon>
        <taxon>Pseudomonadati</taxon>
        <taxon>Pseudomonadota</taxon>
        <taxon>Betaproteobacteria</taxon>
        <taxon>Rhodocyclales</taxon>
        <taxon>Zoogloeaceae</taxon>
        <taxon>Thauera</taxon>
    </lineage>
</organism>
<evidence type="ECO:0000256" key="1">
    <source>
        <dbReference type="ARBA" id="ARBA00004496"/>
    </source>
</evidence>
<dbReference type="GO" id="GO:0000156">
    <property type="term" value="F:phosphorelay response regulator activity"/>
    <property type="evidence" value="ECO:0007669"/>
    <property type="project" value="TreeGrafter"/>
</dbReference>
<dbReference type="SMART" id="SM00448">
    <property type="entry name" value="REC"/>
    <property type="match status" value="1"/>
</dbReference>
<dbReference type="GO" id="GO:0006355">
    <property type="term" value="P:regulation of DNA-templated transcription"/>
    <property type="evidence" value="ECO:0007669"/>
    <property type="project" value="InterPro"/>
</dbReference>
<comment type="subcellular location">
    <subcellularLocation>
        <location evidence="1">Cytoplasm</location>
    </subcellularLocation>
</comment>
<evidence type="ECO:0000256" key="9">
    <source>
        <dbReference type="PROSITE-ProRule" id="PRU01091"/>
    </source>
</evidence>
<evidence type="ECO:0000259" key="10">
    <source>
        <dbReference type="PROSITE" id="PS50110"/>
    </source>
</evidence>
<dbReference type="SUPFAM" id="SSF52172">
    <property type="entry name" value="CheY-like"/>
    <property type="match status" value="1"/>
</dbReference>
<evidence type="ECO:0000256" key="5">
    <source>
        <dbReference type="ARBA" id="ARBA00023015"/>
    </source>
</evidence>
<dbReference type="PANTHER" id="PTHR48111:SF4">
    <property type="entry name" value="DNA-BINDING DUAL TRANSCRIPTIONAL REGULATOR OMPR"/>
    <property type="match status" value="1"/>
</dbReference>
<keyword evidence="7" id="KW-0804">Transcription</keyword>
<dbReference type="Gene3D" id="6.10.250.690">
    <property type="match status" value="1"/>
</dbReference>
<comment type="caution">
    <text evidence="12">The sequence shown here is derived from an EMBL/GenBank/DDBJ whole genome shotgun (WGS) entry which is preliminary data.</text>
</comment>
<dbReference type="Pfam" id="PF00072">
    <property type="entry name" value="Response_reg"/>
    <property type="match status" value="1"/>
</dbReference>
<feature type="modified residue" description="4-aspartylphosphate" evidence="8">
    <location>
        <position position="55"/>
    </location>
</feature>
<dbReference type="InterPro" id="IPR036388">
    <property type="entry name" value="WH-like_DNA-bd_sf"/>
</dbReference>
<keyword evidence="5" id="KW-0805">Transcription regulation</keyword>
<protein>
    <submittedName>
        <fullName evidence="12">Winged helix family two component transcriptional regulator</fullName>
    </submittedName>
</protein>
<dbReference type="GO" id="GO:0032993">
    <property type="term" value="C:protein-DNA complex"/>
    <property type="evidence" value="ECO:0007669"/>
    <property type="project" value="TreeGrafter"/>
</dbReference>
<evidence type="ECO:0000256" key="2">
    <source>
        <dbReference type="ARBA" id="ARBA00022490"/>
    </source>
</evidence>
<dbReference type="Gene3D" id="1.10.10.10">
    <property type="entry name" value="Winged helix-like DNA-binding domain superfamily/Winged helix DNA-binding domain"/>
    <property type="match status" value="1"/>
</dbReference>
<dbReference type="InterPro" id="IPR011006">
    <property type="entry name" value="CheY-like_superfamily"/>
</dbReference>
<dbReference type="SMART" id="SM00862">
    <property type="entry name" value="Trans_reg_C"/>
    <property type="match status" value="1"/>
</dbReference>
<dbReference type="PROSITE" id="PS51755">
    <property type="entry name" value="OMPR_PHOB"/>
    <property type="match status" value="1"/>
</dbReference>
<dbReference type="FunFam" id="1.10.10.10:FF:000099">
    <property type="entry name" value="Two-component system response regulator TorR"/>
    <property type="match status" value="1"/>
</dbReference>
<evidence type="ECO:0000256" key="3">
    <source>
        <dbReference type="ARBA" id="ARBA00022553"/>
    </source>
</evidence>
<dbReference type="InterPro" id="IPR001789">
    <property type="entry name" value="Sig_transdc_resp-reg_receiver"/>
</dbReference>
<reference evidence="12 13" key="1">
    <citation type="submission" date="2012-09" db="EMBL/GenBank/DDBJ databases">
        <title>Draft Genome Sequences of 6 Strains from Genus Thauera.</title>
        <authorList>
            <person name="Liu B."/>
            <person name="Shapleigh J.P."/>
            <person name="Frostegard A.H."/>
        </authorList>
    </citation>
    <scope>NUCLEOTIDE SEQUENCE [LARGE SCALE GENOMIC DNA]</scope>
    <source>
        <strain evidence="12 13">B4P</strain>
    </source>
</reference>
<dbReference type="GO" id="GO:0000976">
    <property type="term" value="F:transcription cis-regulatory region binding"/>
    <property type="evidence" value="ECO:0007669"/>
    <property type="project" value="TreeGrafter"/>
</dbReference>
<evidence type="ECO:0000259" key="11">
    <source>
        <dbReference type="PROSITE" id="PS51755"/>
    </source>
</evidence>
<proteinExistence type="predicted"/>
<evidence type="ECO:0000256" key="6">
    <source>
        <dbReference type="ARBA" id="ARBA00023125"/>
    </source>
</evidence>
<evidence type="ECO:0000313" key="12">
    <source>
        <dbReference type="EMBL" id="ENO97883.1"/>
    </source>
</evidence>
<dbReference type="Pfam" id="PF00486">
    <property type="entry name" value="Trans_reg_C"/>
    <property type="match status" value="1"/>
</dbReference>
<keyword evidence="2" id="KW-0963">Cytoplasm</keyword>
<sequence>MNTSDHILIVDDDRDIRQLLADYLEKQGLRCTTAADGREMKAALETHRIDLVVLDLMMPGEDGLTLCRNLRASGGPHANTPILMLTARGEDMDRIIGLEMGADDYLAKPFVPRELFARIRAVLRRTRALPPNLDAAPPANARLLRFAHWCLDTVNRHLVDAEGTVVALSGAEYRMLAVFLSHPQKVLSRDQLMELTQGREADVFDRSIDLLVSRLRQRLGDNAREPAIIKTVRNEGYVLAAEVDTSAEAPGGGGPR</sequence>
<dbReference type="AlphaFoldDB" id="N6ZUA7"/>
<keyword evidence="4" id="KW-0902">Two-component regulatory system</keyword>
<dbReference type="SUPFAM" id="SSF46894">
    <property type="entry name" value="C-terminal effector domain of the bipartite response regulators"/>
    <property type="match status" value="1"/>
</dbReference>
<keyword evidence="3 8" id="KW-0597">Phosphoprotein</keyword>
<evidence type="ECO:0000256" key="8">
    <source>
        <dbReference type="PROSITE-ProRule" id="PRU00169"/>
    </source>
</evidence>
<dbReference type="Gene3D" id="3.40.50.2300">
    <property type="match status" value="1"/>
</dbReference>
<dbReference type="FunFam" id="3.40.50.2300:FF:000001">
    <property type="entry name" value="DNA-binding response regulator PhoB"/>
    <property type="match status" value="1"/>
</dbReference>
<feature type="DNA-binding region" description="OmpR/PhoB-type" evidence="9">
    <location>
        <begin position="141"/>
        <end position="241"/>
    </location>
</feature>
<evidence type="ECO:0000313" key="13">
    <source>
        <dbReference type="Proteomes" id="UP000013047"/>
    </source>
</evidence>
<evidence type="ECO:0000256" key="4">
    <source>
        <dbReference type="ARBA" id="ARBA00023012"/>
    </source>
</evidence>
<gene>
    <name evidence="12" type="ORF">C667_06479</name>
</gene>
<dbReference type="PROSITE" id="PS50110">
    <property type="entry name" value="RESPONSE_REGULATORY"/>
    <property type="match status" value="1"/>
</dbReference>
<feature type="domain" description="Response regulatory" evidence="10">
    <location>
        <begin position="6"/>
        <end position="123"/>
    </location>
</feature>
<dbReference type="CDD" id="cd00383">
    <property type="entry name" value="trans_reg_C"/>
    <property type="match status" value="1"/>
</dbReference>